<evidence type="ECO:0000313" key="7">
    <source>
        <dbReference type="EMBL" id="RAY12333.1"/>
    </source>
</evidence>
<dbReference type="Proteomes" id="UP000251891">
    <property type="component" value="Unassembled WGS sequence"/>
</dbReference>
<feature type="transmembrane region" description="Helical" evidence="6">
    <location>
        <begin position="245"/>
        <end position="264"/>
    </location>
</feature>
<feature type="transmembrane region" description="Helical" evidence="6">
    <location>
        <begin position="194"/>
        <end position="214"/>
    </location>
</feature>
<dbReference type="RefSeq" id="WP_111870389.1">
    <property type="nucleotide sequence ID" value="NZ_QLYX01000013.1"/>
</dbReference>
<evidence type="ECO:0000256" key="3">
    <source>
        <dbReference type="ARBA" id="ARBA00022692"/>
    </source>
</evidence>
<evidence type="ECO:0008006" key="9">
    <source>
        <dbReference type="Google" id="ProtNLM"/>
    </source>
</evidence>
<dbReference type="EMBL" id="QLYX01000013">
    <property type="protein sequence ID" value="RAY12333.1"/>
    <property type="molecule type" value="Genomic_DNA"/>
</dbReference>
<evidence type="ECO:0000256" key="5">
    <source>
        <dbReference type="ARBA" id="ARBA00023136"/>
    </source>
</evidence>
<feature type="transmembrane region" description="Helical" evidence="6">
    <location>
        <begin position="380"/>
        <end position="399"/>
    </location>
</feature>
<evidence type="ECO:0000256" key="1">
    <source>
        <dbReference type="ARBA" id="ARBA00004651"/>
    </source>
</evidence>
<accession>A0A365H284</accession>
<feature type="transmembrane region" description="Helical" evidence="6">
    <location>
        <begin position="318"/>
        <end position="344"/>
    </location>
</feature>
<comment type="caution">
    <text evidence="7">The sequence shown here is derived from an EMBL/GenBank/DDBJ whole genome shotgun (WGS) entry which is preliminary data.</text>
</comment>
<dbReference type="PANTHER" id="PTHR30250">
    <property type="entry name" value="PST FAMILY PREDICTED COLANIC ACID TRANSPORTER"/>
    <property type="match status" value="1"/>
</dbReference>
<dbReference type="PANTHER" id="PTHR30250:SF11">
    <property type="entry name" value="O-ANTIGEN TRANSPORTER-RELATED"/>
    <property type="match status" value="1"/>
</dbReference>
<dbReference type="GO" id="GO:0005886">
    <property type="term" value="C:plasma membrane"/>
    <property type="evidence" value="ECO:0007669"/>
    <property type="project" value="UniProtKB-SubCell"/>
</dbReference>
<organism evidence="7 8">
    <name type="scientific">Actinomadura craniellae</name>
    <dbReference type="NCBI Taxonomy" id="2231787"/>
    <lineage>
        <taxon>Bacteria</taxon>
        <taxon>Bacillati</taxon>
        <taxon>Actinomycetota</taxon>
        <taxon>Actinomycetes</taxon>
        <taxon>Streptosporangiales</taxon>
        <taxon>Thermomonosporaceae</taxon>
        <taxon>Actinomadura</taxon>
    </lineage>
</organism>
<feature type="transmembrane region" description="Helical" evidence="6">
    <location>
        <begin position="276"/>
        <end position="297"/>
    </location>
</feature>
<feature type="transmembrane region" description="Helical" evidence="6">
    <location>
        <begin position="134"/>
        <end position="151"/>
    </location>
</feature>
<gene>
    <name evidence="7" type="ORF">DPM19_24575</name>
</gene>
<dbReference type="OrthoDB" id="139907at2"/>
<comment type="subcellular location">
    <subcellularLocation>
        <location evidence="1">Cell membrane</location>
        <topology evidence="1">Multi-pass membrane protein</topology>
    </subcellularLocation>
</comment>
<feature type="transmembrane region" description="Helical" evidence="6">
    <location>
        <begin position="31"/>
        <end position="51"/>
    </location>
</feature>
<keyword evidence="3 6" id="KW-0812">Transmembrane</keyword>
<name>A0A365H284_9ACTN</name>
<keyword evidence="8" id="KW-1185">Reference proteome</keyword>
<feature type="transmembrane region" description="Helical" evidence="6">
    <location>
        <begin position="350"/>
        <end position="368"/>
    </location>
</feature>
<feature type="transmembrane region" description="Helical" evidence="6">
    <location>
        <begin position="71"/>
        <end position="89"/>
    </location>
</feature>
<proteinExistence type="predicted"/>
<dbReference type="InterPro" id="IPR050833">
    <property type="entry name" value="Poly_Biosynth_Transport"/>
</dbReference>
<evidence type="ECO:0000313" key="8">
    <source>
        <dbReference type="Proteomes" id="UP000251891"/>
    </source>
</evidence>
<evidence type="ECO:0000256" key="2">
    <source>
        <dbReference type="ARBA" id="ARBA00022475"/>
    </source>
</evidence>
<evidence type="ECO:0000256" key="4">
    <source>
        <dbReference type="ARBA" id="ARBA00022989"/>
    </source>
</evidence>
<feature type="transmembrane region" description="Helical" evidence="6">
    <location>
        <begin position="172"/>
        <end position="188"/>
    </location>
</feature>
<evidence type="ECO:0000256" key="6">
    <source>
        <dbReference type="SAM" id="Phobius"/>
    </source>
</evidence>
<keyword evidence="2" id="KW-1003">Cell membrane</keyword>
<sequence length="444" mass="47577">MTGKTAPAPPSAAARRFASLRGELDNPLFRNAYALMINGGLTGVLGLGFWAVATRLYPQDVIGRNTAEINAIMFIGGLTILNYMLLRFIPQSGRSTASLVLRTYAVGSVAAVVLGTGFLFTLDWWGPNYAHLDGPVPGLLFLVFIAAWNVFTQQDGVFTGLRRAGWVPVKNTAYGAAKFALLAGTLVIMPADGIVLATMIPVLIAIIPGDLLIFKRLIPEHVRRTDGMHRTPTGREIRRYLAGDYVGTMFSHAAFNFIPVVVAVRVSDTANASFAMAWILGLMLELFALNMAMSLTVEGAFDTTRLAETCRAALRRTVMLAVPATLVLVLIAPYVLQIFGPAYADQGGPVLQLLALATLPKALIELYIGVLRVQSRTHVVALLQAVRFLGVLILILLFLDSDHLAAVGWSVLAVQSAVALAVLPALLRAARIPSSADDAGRGMS</sequence>
<protein>
    <recommendedName>
        <fullName evidence="9">Lipopolysaccharide biosynthesis protein</fullName>
    </recommendedName>
</protein>
<feature type="transmembrane region" description="Helical" evidence="6">
    <location>
        <begin position="101"/>
        <end position="122"/>
    </location>
</feature>
<keyword evidence="5 6" id="KW-0472">Membrane</keyword>
<feature type="transmembrane region" description="Helical" evidence="6">
    <location>
        <begin position="405"/>
        <end position="427"/>
    </location>
</feature>
<reference evidence="7 8" key="1">
    <citation type="submission" date="2018-06" db="EMBL/GenBank/DDBJ databases">
        <title>Actinomadura craniellae sp. nov. isolated from marine sponge Craniella sp.</title>
        <authorList>
            <person name="Li L."/>
            <person name="Xu Q.H."/>
            <person name="Lin H.W."/>
            <person name="Lu Y.H."/>
        </authorList>
    </citation>
    <scope>NUCLEOTIDE SEQUENCE [LARGE SCALE GENOMIC DNA]</scope>
    <source>
        <strain evidence="7 8">LHW63021</strain>
    </source>
</reference>
<dbReference type="AlphaFoldDB" id="A0A365H284"/>
<keyword evidence="4 6" id="KW-1133">Transmembrane helix</keyword>